<evidence type="ECO:0000313" key="7">
    <source>
        <dbReference type="EMBL" id="CUA75565.1"/>
    </source>
</evidence>
<dbReference type="GO" id="GO:0000724">
    <property type="term" value="P:double-strand break repair via homologous recombination"/>
    <property type="evidence" value="ECO:0007669"/>
    <property type="project" value="TreeGrafter"/>
</dbReference>
<dbReference type="GO" id="GO:0005737">
    <property type="term" value="C:cytoplasm"/>
    <property type="evidence" value="ECO:0007669"/>
    <property type="project" value="TreeGrafter"/>
</dbReference>
<evidence type="ECO:0000259" key="6">
    <source>
        <dbReference type="PROSITE" id="PS51192"/>
    </source>
</evidence>
<dbReference type="Gene3D" id="3.40.50.300">
    <property type="entry name" value="P-loop containing nucleotide triphosphate hydrolases"/>
    <property type="match status" value="1"/>
</dbReference>
<proteinExistence type="inferred from homology"/>
<dbReference type="EMBL" id="CYGV01001568">
    <property type="protein sequence ID" value="CUA75565.1"/>
    <property type="molecule type" value="Genomic_DNA"/>
</dbReference>
<keyword evidence="7" id="KW-0067">ATP-binding</keyword>
<keyword evidence="8" id="KW-1185">Reference proteome</keyword>
<name>A0A0K6GAS7_9AGAM</name>
<dbReference type="AlphaFoldDB" id="A0A0K6GAS7"/>
<dbReference type="SMART" id="SM00487">
    <property type="entry name" value="DEXDc"/>
    <property type="match status" value="1"/>
</dbReference>
<sequence>MATPGLGSTRPTDPPADPATEALRQRLIDETLKRTNGKKRPHEWQLKTALGMLAGHDTLTIAGTGAGKTLPFVMPSFVLEKSITYIISPLNYIQEQQVKDFQAMGISAVCVNQNTKWKEVKKDILRGKYQVVISSPEAFLDVDKLRGVIQSDKLAEYRQFVIVDEAHVIQTWGGDFRVAFQRIGNLRAALYGVPFSAATATATAEIKDAIITCLHLGAHRALRETNLGNYRSNIEYSIYQMNGGAESFEEITHLFPDPTQVKKTLVFVDKVDHAINIADQLRQHLGWTGQKAYLVRPYFANRAESGKLDATEDFKEDECGQCECCRLP</sequence>
<dbReference type="PROSITE" id="PS51192">
    <property type="entry name" value="HELICASE_ATP_BIND_1"/>
    <property type="match status" value="1"/>
</dbReference>
<accession>A0A0K6GAS7</accession>
<gene>
    <name evidence="7" type="ORF">RSOLAG22IIIB_11825</name>
</gene>
<dbReference type="EC" id="5.6.2.4" evidence="5"/>
<comment type="similarity">
    <text evidence="1">Belongs to the helicase family. RecQ subfamily.</text>
</comment>
<evidence type="ECO:0000256" key="2">
    <source>
        <dbReference type="ARBA" id="ARBA00023125"/>
    </source>
</evidence>
<keyword evidence="7" id="KW-0378">Hydrolase</keyword>
<keyword evidence="2" id="KW-0238">DNA-binding</keyword>
<dbReference type="SUPFAM" id="SSF52540">
    <property type="entry name" value="P-loop containing nucleoside triphosphate hydrolases"/>
    <property type="match status" value="1"/>
</dbReference>
<reference evidence="7 8" key="1">
    <citation type="submission" date="2015-07" db="EMBL/GenBank/DDBJ databases">
        <authorList>
            <person name="Noorani M."/>
        </authorList>
    </citation>
    <scope>NUCLEOTIDE SEQUENCE [LARGE SCALE GENOMIC DNA]</scope>
    <source>
        <strain evidence="7">BBA 69670</strain>
    </source>
</reference>
<dbReference type="GO" id="GO:0005694">
    <property type="term" value="C:chromosome"/>
    <property type="evidence" value="ECO:0007669"/>
    <property type="project" value="TreeGrafter"/>
</dbReference>
<dbReference type="PANTHER" id="PTHR13710">
    <property type="entry name" value="DNA HELICASE RECQ FAMILY MEMBER"/>
    <property type="match status" value="1"/>
</dbReference>
<evidence type="ECO:0000313" key="8">
    <source>
        <dbReference type="Proteomes" id="UP000044841"/>
    </source>
</evidence>
<keyword evidence="3" id="KW-0413">Isomerase</keyword>
<dbReference type="InterPro" id="IPR011545">
    <property type="entry name" value="DEAD/DEAH_box_helicase_dom"/>
</dbReference>
<dbReference type="GO" id="GO:0043138">
    <property type="term" value="F:3'-5' DNA helicase activity"/>
    <property type="evidence" value="ECO:0007669"/>
    <property type="project" value="UniProtKB-EC"/>
</dbReference>
<evidence type="ECO:0000256" key="5">
    <source>
        <dbReference type="ARBA" id="ARBA00034808"/>
    </source>
</evidence>
<organism evidence="7 8">
    <name type="scientific">Rhizoctonia solani</name>
    <dbReference type="NCBI Taxonomy" id="456999"/>
    <lineage>
        <taxon>Eukaryota</taxon>
        <taxon>Fungi</taxon>
        <taxon>Dikarya</taxon>
        <taxon>Basidiomycota</taxon>
        <taxon>Agaricomycotina</taxon>
        <taxon>Agaricomycetes</taxon>
        <taxon>Cantharellales</taxon>
        <taxon>Ceratobasidiaceae</taxon>
        <taxon>Rhizoctonia</taxon>
    </lineage>
</organism>
<dbReference type="GO" id="GO:0009378">
    <property type="term" value="F:four-way junction helicase activity"/>
    <property type="evidence" value="ECO:0007669"/>
    <property type="project" value="TreeGrafter"/>
</dbReference>
<keyword evidence="7" id="KW-0347">Helicase</keyword>
<evidence type="ECO:0000256" key="4">
    <source>
        <dbReference type="ARBA" id="ARBA00034617"/>
    </source>
</evidence>
<keyword evidence="7" id="KW-0547">Nucleotide-binding</keyword>
<evidence type="ECO:0000256" key="1">
    <source>
        <dbReference type="ARBA" id="ARBA00005446"/>
    </source>
</evidence>
<protein>
    <recommendedName>
        <fullName evidence="5">DNA 3'-5' helicase</fullName>
        <ecNumber evidence="5">5.6.2.4</ecNumber>
    </recommendedName>
</protein>
<comment type="catalytic activity">
    <reaction evidence="4">
        <text>Couples ATP hydrolysis with the unwinding of duplex DNA by translocating in the 3'-5' direction.</text>
        <dbReference type="EC" id="5.6.2.4"/>
    </reaction>
</comment>
<dbReference type="GO" id="GO:0005524">
    <property type="term" value="F:ATP binding"/>
    <property type="evidence" value="ECO:0007669"/>
    <property type="project" value="InterPro"/>
</dbReference>
<dbReference type="Proteomes" id="UP000044841">
    <property type="component" value="Unassembled WGS sequence"/>
</dbReference>
<dbReference type="Pfam" id="PF00270">
    <property type="entry name" value="DEAD"/>
    <property type="match status" value="1"/>
</dbReference>
<dbReference type="GO" id="GO:0003677">
    <property type="term" value="F:DNA binding"/>
    <property type="evidence" value="ECO:0007669"/>
    <property type="project" value="UniProtKB-KW"/>
</dbReference>
<dbReference type="InterPro" id="IPR027417">
    <property type="entry name" value="P-loop_NTPase"/>
</dbReference>
<evidence type="ECO:0000256" key="3">
    <source>
        <dbReference type="ARBA" id="ARBA00023235"/>
    </source>
</evidence>
<dbReference type="PANTHER" id="PTHR13710:SF105">
    <property type="entry name" value="ATP-DEPENDENT DNA HELICASE Q1"/>
    <property type="match status" value="1"/>
</dbReference>
<feature type="domain" description="Helicase ATP-binding" evidence="6">
    <location>
        <begin position="49"/>
        <end position="220"/>
    </location>
</feature>
<dbReference type="InterPro" id="IPR014001">
    <property type="entry name" value="Helicase_ATP-bd"/>
</dbReference>